<keyword evidence="5" id="KW-1185">Reference proteome</keyword>
<evidence type="ECO:0000259" key="3">
    <source>
        <dbReference type="PROSITE" id="PS51253"/>
    </source>
</evidence>
<keyword evidence="2" id="KW-0539">Nucleus</keyword>
<dbReference type="GO" id="GO:0003677">
    <property type="term" value="F:DNA binding"/>
    <property type="evidence" value="ECO:0007669"/>
    <property type="project" value="UniProtKB-KW"/>
</dbReference>
<organism evidence="4 5">
    <name type="scientific">Hirsutella rhossiliensis</name>
    <dbReference type="NCBI Taxonomy" id="111463"/>
    <lineage>
        <taxon>Eukaryota</taxon>
        <taxon>Fungi</taxon>
        <taxon>Dikarya</taxon>
        <taxon>Ascomycota</taxon>
        <taxon>Pezizomycotina</taxon>
        <taxon>Sordariomycetes</taxon>
        <taxon>Hypocreomycetidae</taxon>
        <taxon>Hypocreales</taxon>
        <taxon>Ophiocordycipitaceae</taxon>
        <taxon>Hirsutella</taxon>
    </lineage>
</organism>
<dbReference type="OrthoDB" id="5231586at2759"/>
<dbReference type="Gene3D" id="1.10.10.60">
    <property type="entry name" value="Homeodomain-like"/>
    <property type="match status" value="1"/>
</dbReference>
<comment type="caution">
    <text evidence="4">The sequence shown here is derived from an EMBL/GenBank/DDBJ whole genome shotgun (WGS) entry which is preliminary data.</text>
</comment>
<dbReference type="PROSITE" id="PS51253">
    <property type="entry name" value="HTH_CENPB"/>
    <property type="match status" value="1"/>
</dbReference>
<dbReference type="Pfam" id="PF05225">
    <property type="entry name" value="HTH_psq"/>
    <property type="match status" value="1"/>
</dbReference>
<dbReference type="RefSeq" id="XP_044718040.1">
    <property type="nucleotide sequence ID" value="XM_044867153.1"/>
</dbReference>
<proteinExistence type="predicted"/>
<evidence type="ECO:0000256" key="2">
    <source>
        <dbReference type="ARBA" id="ARBA00023242"/>
    </source>
</evidence>
<gene>
    <name evidence="4" type="ORF">HRG_08682</name>
</gene>
<evidence type="ECO:0000313" key="5">
    <source>
        <dbReference type="Proteomes" id="UP000824596"/>
    </source>
</evidence>
<feature type="domain" description="HTH CENPB-type" evidence="3">
    <location>
        <begin position="56"/>
        <end position="125"/>
    </location>
</feature>
<dbReference type="InterPro" id="IPR007889">
    <property type="entry name" value="HTH_Psq"/>
</dbReference>
<evidence type="ECO:0000313" key="4">
    <source>
        <dbReference type="EMBL" id="KAH0960527.1"/>
    </source>
</evidence>
<accession>A0A9P8MSC5</accession>
<dbReference type="InterPro" id="IPR006600">
    <property type="entry name" value="HTH_CenpB_DNA-bd_dom"/>
</dbReference>
<dbReference type="Proteomes" id="UP000824596">
    <property type="component" value="Unassembled WGS sequence"/>
</dbReference>
<dbReference type="EMBL" id="JAIZPD010000010">
    <property type="protein sequence ID" value="KAH0960527.1"/>
    <property type="molecule type" value="Genomic_DNA"/>
</dbReference>
<evidence type="ECO:0000256" key="1">
    <source>
        <dbReference type="ARBA" id="ARBA00023125"/>
    </source>
</evidence>
<sequence length="226" mass="25427">MTATGDQSVPREERVLLAVRAYQQGQFKSTRKAAAAYDVPQSTVSDRLRGVIRRRDAQMNNLKLTATEETALVQWILSMDERGMPPTVAYTRRMANLLLSERGKDPVGENWTPKDPRMVRSSRGDETEMGILDEDVYNFDETGFQMGVAATARPGNREWVTVIESINCQGWALPAKVIFQGKLHQASWYESGVPDDWHIAVSENGWTSDDLALNCHVTPEFDKYSS</sequence>
<dbReference type="AlphaFoldDB" id="A0A9P8MSC5"/>
<name>A0A9P8MSC5_9HYPO</name>
<reference evidence="4" key="1">
    <citation type="submission" date="2021-09" db="EMBL/GenBank/DDBJ databases">
        <title>A high-quality genome of the endoparasitic fungus Hirsutella rhossiliensis with a comparison of Hirsutella genomes reveals transposable elements contributing to genome size variation.</title>
        <authorList>
            <person name="Lin R."/>
            <person name="Jiao Y."/>
            <person name="Sun X."/>
            <person name="Ling J."/>
            <person name="Xie B."/>
            <person name="Cheng X."/>
        </authorList>
    </citation>
    <scope>NUCLEOTIDE SEQUENCE</scope>
    <source>
        <strain evidence="4">HR02</strain>
    </source>
</reference>
<keyword evidence="1" id="KW-0238">DNA-binding</keyword>
<dbReference type="GeneID" id="68357811"/>
<dbReference type="SUPFAM" id="SSF46689">
    <property type="entry name" value="Homeodomain-like"/>
    <property type="match status" value="1"/>
</dbReference>
<dbReference type="InterPro" id="IPR009057">
    <property type="entry name" value="Homeodomain-like_sf"/>
</dbReference>
<protein>
    <submittedName>
        <fullName evidence="4">Helix-turn-helix, psq domain-containing protein</fullName>
    </submittedName>
</protein>